<protein>
    <submittedName>
        <fullName evidence="1">Uncharacterized protein</fullName>
    </submittedName>
</protein>
<evidence type="ECO:0000313" key="2">
    <source>
        <dbReference type="Proteomes" id="UP000071778"/>
    </source>
</evidence>
<accession>A0A127PTY2</accession>
<organism evidence="1 2">
    <name type="scientific">Collimonas arenae</name>
    <dbReference type="NCBI Taxonomy" id="279058"/>
    <lineage>
        <taxon>Bacteria</taxon>
        <taxon>Pseudomonadati</taxon>
        <taxon>Pseudomonadota</taxon>
        <taxon>Betaproteobacteria</taxon>
        <taxon>Burkholderiales</taxon>
        <taxon>Oxalobacteraceae</taxon>
        <taxon>Collimonas</taxon>
    </lineage>
</organism>
<reference evidence="1 2" key="1">
    <citation type="submission" date="2015-11" db="EMBL/GenBank/DDBJ databases">
        <title>Exploring the genomic traits of fungus-feeding bacterial genus Collimonas.</title>
        <authorList>
            <person name="Song C."/>
            <person name="Schmidt R."/>
            <person name="de Jager V."/>
            <person name="Krzyzanowska D."/>
            <person name="Jongedijk E."/>
            <person name="Cankar K."/>
            <person name="Beekwilder J."/>
            <person name="van Veen A."/>
            <person name="de Boer W."/>
            <person name="van Veen J.A."/>
            <person name="Garbeva P."/>
        </authorList>
    </citation>
    <scope>NUCLEOTIDE SEQUENCE [LARGE SCALE GENOMIC DNA]</scope>
    <source>
        <strain evidence="1 2">Ter282</strain>
    </source>
</reference>
<dbReference type="AlphaFoldDB" id="A0A127PTY2"/>
<dbReference type="EMBL" id="CP013235">
    <property type="protein sequence ID" value="AMP11140.1"/>
    <property type="molecule type" value="Genomic_DNA"/>
</dbReference>
<name>A0A127PTY2_9BURK</name>
<evidence type="ECO:0000313" key="1">
    <source>
        <dbReference type="EMBL" id="AMP11140.1"/>
    </source>
</evidence>
<proteinExistence type="predicted"/>
<gene>
    <name evidence="1" type="ORF">CAter282_3451</name>
</gene>
<dbReference type="PATRIC" id="fig|279058.17.peg.3747"/>
<dbReference type="Proteomes" id="UP000071778">
    <property type="component" value="Chromosome"/>
</dbReference>
<keyword evidence="2" id="KW-1185">Reference proteome</keyword>
<sequence>MFVVSEWRPAVIDNWADVQEELQAGRKAGLGMTNELYR</sequence>